<dbReference type="GO" id="GO:0003964">
    <property type="term" value="F:RNA-directed DNA polymerase activity"/>
    <property type="evidence" value="ECO:0007669"/>
    <property type="project" value="UniProtKB-KW"/>
</dbReference>
<dbReference type="GO" id="GO:0003723">
    <property type="term" value="F:RNA binding"/>
    <property type="evidence" value="ECO:0007669"/>
    <property type="project" value="InterPro"/>
</dbReference>
<dbReference type="GO" id="GO:0046872">
    <property type="term" value="F:metal ion binding"/>
    <property type="evidence" value="ECO:0007669"/>
    <property type="project" value="UniProtKB-KW"/>
</dbReference>
<dbReference type="InterPro" id="IPR000123">
    <property type="entry name" value="Reverse_transcriptase_msDNA"/>
</dbReference>
<dbReference type="RefSeq" id="WP_184088661.1">
    <property type="nucleotide sequence ID" value="NZ_JACHIJ010000007.1"/>
</dbReference>
<evidence type="ECO:0000256" key="3">
    <source>
        <dbReference type="ARBA" id="ARBA00022723"/>
    </source>
</evidence>
<dbReference type="SUPFAM" id="SSF56672">
    <property type="entry name" value="DNA/RNA polymerases"/>
    <property type="match status" value="1"/>
</dbReference>
<dbReference type="Proteomes" id="UP000521227">
    <property type="component" value="Unassembled WGS sequence"/>
</dbReference>
<evidence type="ECO:0000256" key="7">
    <source>
        <dbReference type="ARBA" id="ARBA00034120"/>
    </source>
</evidence>
<reference evidence="9 10" key="1">
    <citation type="submission" date="2020-08" db="EMBL/GenBank/DDBJ databases">
        <title>Genomic Encyclopedia of Type Strains, Phase IV (KMG-IV): sequencing the most valuable type-strain genomes for metagenomic binning, comparative biology and taxonomic classification.</title>
        <authorList>
            <person name="Goeker M."/>
        </authorList>
    </citation>
    <scope>NUCLEOTIDE SEQUENCE [LARGE SCALE GENOMIC DNA]</scope>
    <source>
        <strain evidence="9 10">DSM 17498</strain>
    </source>
</reference>
<dbReference type="EMBL" id="JACHIJ010000007">
    <property type="protein sequence ID" value="MBB5054431.1"/>
    <property type="molecule type" value="Genomic_DNA"/>
</dbReference>
<evidence type="ECO:0000259" key="8">
    <source>
        <dbReference type="PROSITE" id="PS50878"/>
    </source>
</evidence>
<feature type="domain" description="Reverse transcriptase" evidence="8">
    <location>
        <begin position="1"/>
        <end position="264"/>
    </location>
</feature>
<keyword evidence="4" id="KW-0460">Magnesium</keyword>
<evidence type="ECO:0000256" key="2">
    <source>
        <dbReference type="ARBA" id="ARBA00022695"/>
    </source>
</evidence>
<name>A0A840N9Q5_9BRAD</name>
<dbReference type="GO" id="GO:0051607">
    <property type="term" value="P:defense response to virus"/>
    <property type="evidence" value="ECO:0007669"/>
    <property type="project" value="UniProtKB-KW"/>
</dbReference>
<comment type="similarity">
    <text evidence="7">Belongs to the bacterial reverse transcriptase family.</text>
</comment>
<keyword evidence="2" id="KW-0548">Nucleotidyltransferase</keyword>
<evidence type="ECO:0000256" key="1">
    <source>
        <dbReference type="ARBA" id="ARBA00022679"/>
    </source>
</evidence>
<keyword evidence="6" id="KW-0051">Antiviral defense</keyword>
<evidence type="ECO:0000313" key="9">
    <source>
        <dbReference type="EMBL" id="MBB5054431.1"/>
    </source>
</evidence>
<protein>
    <recommendedName>
        <fullName evidence="8">Reverse transcriptase domain-containing protein</fullName>
    </recommendedName>
</protein>
<comment type="caution">
    <text evidence="9">The sequence shown here is derived from an EMBL/GenBank/DDBJ whole genome shotgun (WGS) entry which is preliminary data.</text>
</comment>
<evidence type="ECO:0000256" key="5">
    <source>
        <dbReference type="ARBA" id="ARBA00022918"/>
    </source>
</evidence>
<dbReference type="InterPro" id="IPR043502">
    <property type="entry name" value="DNA/RNA_pol_sf"/>
</dbReference>
<evidence type="ECO:0000256" key="6">
    <source>
        <dbReference type="ARBA" id="ARBA00023118"/>
    </source>
</evidence>
<sequence>MRKRRNDLRLDECFLFAIESPRDLARRLSTKSMQFSEADLLGLSAGIIGNYKLFKIDGRPIQEPKRRLQAVHLRVHRLLSKVAVPEYLHSAVRGRSYISNAAAHARDEPVIKIDIKKFFASVPHAAILRFLRTSLRCRSDVAKLLANLLTFEGKIPTGSSASPILAYYAFKPMFDEISALATSLGLTFTCYVDDMTFSGRAATNSTLMQIRTIVARYGLKSHKVRKFSANDPKVITGVCVASEGDRIPNKLHRKIAADFKSLEVGDEGMQREKTLSSLLGRLQAAGRINPVFKARASTLRASASRRRQSI</sequence>
<dbReference type="PROSITE" id="PS50878">
    <property type="entry name" value="RT_POL"/>
    <property type="match status" value="1"/>
</dbReference>
<gene>
    <name evidence="9" type="ORF">HNQ36_004433</name>
</gene>
<dbReference type="AlphaFoldDB" id="A0A840N9Q5"/>
<keyword evidence="5" id="KW-0695">RNA-directed DNA polymerase</keyword>
<dbReference type="PRINTS" id="PR00866">
    <property type="entry name" value="RNADNAPOLMS"/>
</dbReference>
<evidence type="ECO:0000313" key="10">
    <source>
        <dbReference type="Proteomes" id="UP000521227"/>
    </source>
</evidence>
<proteinExistence type="inferred from homology"/>
<dbReference type="InterPro" id="IPR000477">
    <property type="entry name" value="RT_dom"/>
</dbReference>
<dbReference type="CDD" id="cd03487">
    <property type="entry name" value="RT_Bac_retron_II"/>
    <property type="match status" value="1"/>
</dbReference>
<evidence type="ECO:0000256" key="4">
    <source>
        <dbReference type="ARBA" id="ARBA00022842"/>
    </source>
</evidence>
<keyword evidence="3" id="KW-0479">Metal-binding</keyword>
<keyword evidence="1" id="KW-0808">Transferase</keyword>
<accession>A0A840N9Q5</accession>
<organism evidence="9 10">
    <name type="scientific">Afipia massiliensis</name>
    <dbReference type="NCBI Taxonomy" id="211460"/>
    <lineage>
        <taxon>Bacteria</taxon>
        <taxon>Pseudomonadati</taxon>
        <taxon>Pseudomonadota</taxon>
        <taxon>Alphaproteobacteria</taxon>
        <taxon>Hyphomicrobiales</taxon>
        <taxon>Nitrobacteraceae</taxon>
        <taxon>Afipia</taxon>
    </lineage>
</organism>
<dbReference type="Pfam" id="PF00078">
    <property type="entry name" value="RVT_1"/>
    <property type="match status" value="1"/>
</dbReference>